<proteinExistence type="predicted"/>
<evidence type="ECO:0000313" key="3">
    <source>
        <dbReference type="Proteomes" id="UP000050424"/>
    </source>
</evidence>
<dbReference type="AlphaFoldDB" id="A0A0P7BK82"/>
<reference evidence="2 3" key="1">
    <citation type="submission" date="2015-09" db="EMBL/GenBank/DDBJ databases">
        <title>Draft genome of a European isolate of the apple canker pathogen Neonectria ditissima.</title>
        <authorList>
            <person name="Gomez-Cortecero A."/>
            <person name="Harrison R.J."/>
            <person name="Armitage A.D."/>
        </authorList>
    </citation>
    <scope>NUCLEOTIDE SEQUENCE [LARGE SCALE GENOMIC DNA]</scope>
    <source>
        <strain evidence="2 3">R09/05</strain>
    </source>
</reference>
<organism evidence="2 3">
    <name type="scientific">Neonectria ditissima</name>
    <dbReference type="NCBI Taxonomy" id="78410"/>
    <lineage>
        <taxon>Eukaryota</taxon>
        <taxon>Fungi</taxon>
        <taxon>Dikarya</taxon>
        <taxon>Ascomycota</taxon>
        <taxon>Pezizomycotina</taxon>
        <taxon>Sordariomycetes</taxon>
        <taxon>Hypocreomycetidae</taxon>
        <taxon>Hypocreales</taxon>
        <taxon>Nectriaceae</taxon>
        <taxon>Neonectria</taxon>
    </lineage>
</organism>
<comment type="caution">
    <text evidence="2">The sequence shown here is derived from an EMBL/GenBank/DDBJ whole genome shotgun (WGS) entry which is preliminary data.</text>
</comment>
<feature type="region of interest" description="Disordered" evidence="1">
    <location>
        <begin position="165"/>
        <end position="184"/>
    </location>
</feature>
<feature type="region of interest" description="Disordered" evidence="1">
    <location>
        <begin position="361"/>
        <end position="380"/>
    </location>
</feature>
<name>A0A0P7BK82_9HYPO</name>
<feature type="compositionally biased region" description="Polar residues" evidence="1">
    <location>
        <begin position="213"/>
        <end position="225"/>
    </location>
</feature>
<evidence type="ECO:0000313" key="2">
    <source>
        <dbReference type="EMBL" id="KPM40440.1"/>
    </source>
</evidence>
<accession>A0A0P7BK82</accession>
<keyword evidence="3" id="KW-1185">Reference proteome</keyword>
<feature type="region of interest" description="Disordered" evidence="1">
    <location>
        <begin position="213"/>
        <end position="270"/>
    </location>
</feature>
<dbReference type="Proteomes" id="UP000050424">
    <property type="component" value="Unassembled WGS sequence"/>
</dbReference>
<dbReference type="EMBL" id="LKCW01000083">
    <property type="protein sequence ID" value="KPM40440.1"/>
    <property type="molecule type" value="Genomic_DNA"/>
</dbReference>
<gene>
    <name evidence="2" type="ORF">AK830_g6125</name>
</gene>
<protein>
    <submittedName>
        <fullName evidence="2">Uncharacterized protein</fullName>
    </submittedName>
</protein>
<feature type="compositionally biased region" description="Basic and acidic residues" evidence="1">
    <location>
        <begin position="241"/>
        <end position="250"/>
    </location>
</feature>
<sequence>MNPYLPQKPASSEYMTRIEDANPDLHAYLTRLGFDCPVGDVLSGVMHSTPHFGLVPSHVAFADGIDGDFVRICVAAPGGKGYAVAALPVSGIDGDNISLKQIKSVCKNIGDVLCRIPQRKWQNLDEEGRAEVLFIAISPLAMELSTRLRISWLEDAETLGEAMGIQHSSDNKVPTKFLKDKNSQRDDAVLQDKLDELIDKFKTLVSTVAKNQGLKTNGGSRTSRASGEHIPSSDETSSAKPEYKLPDWGHRPPTQVNRQSTPQTPPTPKDEWEAQLEDYELNGPPQNSLWGPFKRNVETSRSNGWDDAVVASTDHKGAGIKYKAKHRKYRTADLAACDSSDEESYTERANTGSAFWGVGKEESEAETELATPKGCSWSSW</sequence>
<evidence type="ECO:0000256" key="1">
    <source>
        <dbReference type="SAM" id="MobiDB-lite"/>
    </source>
</evidence>